<dbReference type="Proteomes" id="UP000570514">
    <property type="component" value="Unassembled WGS sequence"/>
</dbReference>
<dbReference type="InterPro" id="IPR002545">
    <property type="entry name" value="CheW-lke_dom"/>
</dbReference>
<dbReference type="InterPro" id="IPR039315">
    <property type="entry name" value="CheW"/>
</dbReference>
<name>A0A846N2C2_9PROT</name>
<evidence type="ECO:0000313" key="2">
    <source>
        <dbReference type="EMBL" id="NIK89635.1"/>
    </source>
</evidence>
<dbReference type="Gene3D" id="2.30.30.40">
    <property type="entry name" value="SH3 Domains"/>
    <property type="match status" value="1"/>
</dbReference>
<accession>A0A846N2C2</accession>
<dbReference type="AlphaFoldDB" id="A0A846N2C2"/>
<proteinExistence type="predicted"/>
<dbReference type="SUPFAM" id="SSF50341">
    <property type="entry name" value="CheW-like"/>
    <property type="match status" value="1"/>
</dbReference>
<dbReference type="PANTHER" id="PTHR22617">
    <property type="entry name" value="CHEMOTAXIS SENSOR HISTIDINE KINASE-RELATED"/>
    <property type="match status" value="1"/>
</dbReference>
<dbReference type="Pfam" id="PF01584">
    <property type="entry name" value="CheW"/>
    <property type="match status" value="1"/>
</dbReference>
<feature type="domain" description="CheW-like" evidence="1">
    <location>
        <begin position="11"/>
        <end position="155"/>
    </location>
</feature>
<protein>
    <submittedName>
        <fullName evidence="2">Purine-binding chemotaxis protein CheW</fullName>
    </submittedName>
</protein>
<evidence type="ECO:0000313" key="3">
    <source>
        <dbReference type="Proteomes" id="UP000570514"/>
    </source>
</evidence>
<evidence type="ECO:0000259" key="1">
    <source>
        <dbReference type="PROSITE" id="PS50851"/>
    </source>
</evidence>
<sequence>MSEVEAGTDSPMEVVTFDMQGETFAIEASLVREIVDHMQETVVPGAPAMVAGLANFRGRVIPLADLHREFGFDIARQTADSRVIVIELDLDGETTLIGIKADKVHEVTLLEAVNSEAPPRVGMRWQADLIRCIAKRDNDFIIVPNLERIFALGCDMAIAQN</sequence>
<dbReference type="GO" id="GO:0005829">
    <property type="term" value="C:cytosol"/>
    <property type="evidence" value="ECO:0007669"/>
    <property type="project" value="TreeGrafter"/>
</dbReference>
<dbReference type="GO" id="GO:0006935">
    <property type="term" value="P:chemotaxis"/>
    <property type="evidence" value="ECO:0007669"/>
    <property type="project" value="InterPro"/>
</dbReference>
<dbReference type="RefSeq" id="WP_167083706.1">
    <property type="nucleotide sequence ID" value="NZ_BAAADC010000001.1"/>
</dbReference>
<gene>
    <name evidence="2" type="ORF">FHS83_002953</name>
</gene>
<dbReference type="GO" id="GO:0007165">
    <property type="term" value="P:signal transduction"/>
    <property type="evidence" value="ECO:0007669"/>
    <property type="project" value="InterPro"/>
</dbReference>
<dbReference type="Gene3D" id="2.40.50.180">
    <property type="entry name" value="CheA-289, Domain 4"/>
    <property type="match status" value="1"/>
</dbReference>
<dbReference type="SMART" id="SM00260">
    <property type="entry name" value="CheW"/>
    <property type="match status" value="1"/>
</dbReference>
<dbReference type="PANTHER" id="PTHR22617:SF23">
    <property type="entry name" value="CHEMOTAXIS PROTEIN CHEW"/>
    <property type="match status" value="1"/>
</dbReference>
<dbReference type="PROSITE" id="PS50851">
    <property type="entry name" value="CHEW"/>
    <property type="match status" value="1"/>
</dbReference>
<dbReference type="EMBL" id="JAASRM010000001">
    <property type="protein sequence ID" value="NIK89635.1"/>
    <property type="molecule type" value="Genomic_DNA"/>
</dbReference>
<comment type="caution">
    <text evidence="2">The sequence shown here is derived from an EMBL/GenBank/DDBJ whole genome shotgun (WGS) entry which is preliminary data.</text>
</comment>
<organism evidence="2 3">
    <name type="scientific">Rhizomicrobium palustre</name>
    <dbReference type="NCBI Taxonomy" id="189966"/>
    <lineage>
        <taxon>Bacteria</taxon>
        <taxon>Pseudomonadati</taxon>
        <taxon>Pseudomonadota</taxon>
        <taxon>Alphaproteobacteria</taxon>
        <taxon>Micropepsales</taxon>
        <taxon>Micropepsaceae</taxon>
        <taxon>Rhizomicrobium</taxon>
    </lineage>
</organism>
<dbReference type="InterPro" id="IPR036061">
    <property type="entry name" value="CheW-like_dom_sf"/>
</dbReference>
<reference evidence="2 3" key="1">
    <citation type="submission" date="2020-03" db="EMBL/GenBank/DDBJ databases">
        <title>Genomic Encyclopedia of Type Strains, Phase IV (KMG-IV): sequencing the most valuable type-strain genomes for metagenomic binning, comparative biology and taxonomic classification.</title>
        <authorList>
            <person name="Goeker M."/>
        </authorList>
    </citation>
    <scope>NUCLEOTIDE SEQUENCE [LARGE SCALE GENOMIC DNA]</scope>
    <source>
        <strain evidence="2 3">DSM 19867</strain>
    </source>
</reference>
<keyword evidence="3" id="KW-1185">Reference proteome</keyword>